<dbReference type="KEGG" id="pgs:CPT03_06155"/>
<dbReference type="RefSeq" id="WP_099438013.1">
    <property type="nucleotide sequence ID" value="NZ_CP024091.1"/>
</dbReference>
<evidence type="ECO:0000313" key="1">
    <source>
        <dbReference type="EMBL" id="ATP56071.1"/>
    </source>
</evidence>
<dbReference type="AlphaFoldDB" id="A0A2D1U390"/>
<keyword evidence="2" id="KW-1185">Reference proteome</keyword>
<dbReference type="EMBL" id="CP024091">
    <property type="protein sequence ID" value="ATP56071.1"/>
    <property type="molecule type" value="Genomic_DNA"/>
</dbReference>
<protein>
    <submittedName>
        <fullName evidence="1">Uncharacterized protein</fullName>
    </submittedName>
</protein>
<proteinExistence type="predicted"/>
<organism evidence="1 2">
    <name type="scientific">Pedobacter ginsengisoli</name>
    <dbReference type="NCBI Taxonomy" id="363852"/>
    <lineage>
        <taxon>Bacteria</taxon>
        <taxon>Pseudomonadati</taxon>
        <taxon>Bacteroidota</taxon>
        <taxon>Sphingobacteriia</taxon>
        <taxon>Sphingobacteriales</taxon>
        <taxon>Sphingobacteriaceae</taxon>
        <taxon>Pedobacter</taxon>
    </lineage>
</organism>
<gene>
    <name evidence="1" type="ORF">CPT03_06155</name>
</gene>
<sequence length="540" mass="60835">MAKKISKAANYARFSFQIQNRALAPFTHLKLFNGYNEEVGKCYGDMDMEIPQGLYQLRIEMNDFVEDRNYRVEAGSQVNDEIIDFKLNSAIPVYGFSSTHEYFSNPAEEWSRKSSVTGLGVSGSSLFLFLSYSEEDKPFDMGFIEAGYFSLLDADRKLKYRLRIDRVKLETGRNENAGVFFASVCFTDEMSAGQYYLIYRSPDLKREIPVYVYQDWQTQVFIRVRDFPIFASTRISLSKNGFMRNDEDMLQLDAMISKLHNGMYVLPANLMVNDVNGKWENPMLGIMACYMFLLSDITDGNYLYLKMLTSLEASIVNIHESPDMAALRLMGAVLFNSAIPEEPLSAPCMLAVGLNVFLKQSMAYPHLIEADGLVEKIFPRLVKESVYTMYEPLPQTFFVVNEKVENTVKKITKGIKFIDKLAKGVSWLIQRNRVPTMAGAAPISVPSVTTAVEATDDWVSSSIISQLSHISTDPDQLDIAAIAQQLQVTTNTVKKTLGVLKEKGAIKELGSAVLEHVDKKELRQAVADISAKIDTLLKDE</sequence>
<name>A0A2D1U390_9SPHI</name>
<dbReference type="OrthoDB" id="1273397at2"/>
<accession>A0A2D1U390</accession>
<dbReference type="Proteomes" id="UP000223749">
    <property type="component" value="Chromosome"/>
</dbReference>
<evidence type="ECO:0000313" key="2">
    <source>
        <dbReference type="Proteomes" id="UP000223749"/>
    </source>
</evidence>
<reference evidence="1 2" key="1">
    <citation type="submission" date="2017-10" db="EMBL/GenBank/DDBJ databases">
        <title>Whole genome of Pedobacter ginsengisoli T01R-27 isolated from tomato rhizosphere.</title>
        <authorList>
            <person name="Weon H.-Y."/>
            <person name="Lee S.A."/>
            <person name="Sang M.K."/>
            <person name="Song J."/>
        </authorList>
    </citation>
    <scope>NUCLEOTIDE SEQUENCE [LARGE SCALE GENOMIC DNA]</scope>
    <source>
        <strain evidence="1 2">T01R-27</strain>
    </source>
</reference>